<feature type="non-terminal residue" evidence="1">
    <location>
        <position position="88"/>
    </location>
</feature>
<organism evidence="1 2">
    <name type="scientific">Batillaria attramentaria</name>
    <dbReference type="NCBI Taxonomy" id="370345"/>
    <lineage>
        <taxon>Eukaryota</taxon>
        <taxon>Metazoa</taxon>
        <taxon>Spiralia</taxon>
        <taxon>Lophotrochozoa</taxon>
        <taxon>Mollusca</taxon>
        <taxon>Gastropoda</taxon>
        <taxon>Caenogastropoda</taxon>
        <taxon>Sorbeoconcha</taxon>
        <taxon>Cerithioidea</taxon>
        <taxon>Batillariidae</taxon>
        <taxon>Batillaria</taxon>
    </lineage>
</organism>
<protein>
    <submittedName>
        <fullName evidence="1">Uncharacterized protein</fullName>
    </submittedName>
</protein>
<reference evidence="1 2" key="1">
    <citation type="journal article" date="2023" name="Sci. Data">
        <title>Genome assembly of the Korean intertidal mud-creeper Batillaria attramentaria.</title>
        <authorList>
            <person name="Patra A.K."/>
            <person name="Ho P.T."/>
            <person name="Jun S."/>
            <person name="Lee S.J."/>
            <person name="Kim Y."/>
            <person name="Won Y.J."/>
        </authorList>
    </citation>
    <scope>NUCLEOTIDE SEQUENCE [LARGE SCALE GENOMIC DNA]</scope>
    <source>
        <strain evidence="1">Wonlab-2016</strain>
    </source>
</reference>
<dbReference type="Proteomes" id="UP001519460">
    <property type="component" value="Unassembled WGS sequence"/>
</dbReference>
<dbReference type="EMBL" id="JACVVK020000185">
    <property type="protein sequence ID" value="KAK7486024.1"/>
    <property type="molecule type" value="Genomic_DNA"/>
</dbReference>
<keyword evidence="2" id="KW-1185">Reference proteome</keyword>
<dbReference type="AlphaFoldDB" id="A0ABD0KFZ5"/>
<sequence>METWVSALYNNNQQNAAAGCDSNTTLNCMSHLRSTYDENTPIHDQVCEDAKTVNDCIVHTACHGHLDTAATAVLNSLKTSLASQNLAC</sequence>
<accession>A0ABD0KFZ5</accession>
<proteinExistence type="predicted"/>
<name>A0ABD0KFZ5_9CAEN</name>
<gene>
    <name evidence="1" type="ORF">BaRGS_00022776</name>
</gene>
<evidence type="ECO:0000313" key="2">
    <source>
        <dbReference type="Proteomes" id="UP001519460"/>
    </source>
</evidence>
<evidence type="ECO:0000313" key="1">
    <source>
        <dbReference type="EMBL" id="KAK7486024.1"/>
    </source>
</evidence>
<comment type="caution">
    <text evidence="1">The sequence shown here is derived from an EMBL/GenBank/DDBJ whole genome shotgun (WGS) entry which is preliminary data.</text>
</comment>